<reference evidence="1 2" key="1">
    <citation type="submission" date="2016-06" db="EMBL/GenBank/DDBJ databases">
        <title>Complete genome sequences of Bordetella bronchialis and Bordetella flabilis.</title>
        <authorList>
            <person name="LiPuma J.J."/>
            <person name="Spilker T."/>
        </authorList>
    </citation>
    <scope>NUCLEOTIDE SEQUENCE [LARGE SCALE GENOMIC DNA]</scope>
    <source>
        <strain evidence="1 2">AU10664</strain>
    </source>
</reference>
<evidence type="ECO:0008006" key="3">
    <source>
        <dbReference type="Google" id="ProtNLM"/>
    </source>
</evidence>
<dbReference type="STRING" id="463014.BAU07_06440"/>
<name>A0A193GBZ9_9BORD</name>
<evidence type="ECO:0000313" key="2">
    <source>
        <dbReference type="Proteomes" id="UP000091926"/>
    </source>
</evidence>
<gene>
    <name evidence="1" type="ORF">BAU07_06440</name>
</gene>
<accession>A0A193GBZ9</accession>
<organism evidence="1 2">
    <name type="scientific">Bordetella flabilis</name>
    <dbReference type="NCBI Taxonomy" id="463014"/>
    <lineage>
        <taxon>Bacteria</taxon>
        <taxon>Pseudomonadati</taxon>
        <taxon>Pseudomonadota</taxon>
        <taxon>Betaproteobacteria</taxon>
        <taxon>Burkholderiales</taxon>
        <taxon>Alcaligenaceae</taxon>
        <taxon>Bordetella</taxon>
    </lineage>
</organism>
<evidence type="ECO:0000313" key="1">
    <source>
        <dbReference type="EMBL" id="ANN76799.1"/>
    </source>
</evidence>
<dbReference type="EMBL" id="CP016172">
    <property type="protein sequence ID" value="ANN76799.1"/>
    <property type="molecule type" value="Genomic_DNA"/>
</dbReference>
<dbReference type="RefSeq" id="WP_066655118.1">
    <property type="nucleotide sequence ID" value="NZ_CBCSCL010000017.1"/>
</dbReference>
<protein>
    <recommendedName>
        <fullName evidence="3">Phage tail protein</fullName>
    </recommendedName>
</protein>
<sequence length="138" mass="13364">MGIQGDFCNQAQLMGLDPAQLKSSEQGQTWSTLPGKPAVVAAGADQASARAAIGAGTSNLALGTTATTALAGNGTAAAATKLATARTINSVAFDGTANITFDATKIQAPAFTTAGGTAIAAGTIAEQLTAIGDIADPA</sequence>
<dbReference type="AlphaFoldDB" id="A0A193GBZ9"/>
<dbReference type="Proteomes" id="UP000091926">
    <property type="component" value="Chromosome"/>
</dbReference>
<proteinExistence type="predicted"/>
<keyword evidence="2" id="KW-1185">Reference proteome</keyword>
<dbReference type="KEGG" id="bfz:BAU07_06440"/>